<protein>
    <submittedName>
        <fullName evidence="1">Uncharacterized protein</fullName>
    </submittedName>
</protein>
<organism evidence="1 2">
    <name type="scientific">Akanthomyces lecanii RCEF 1005</name>
    <dbReference type="NCBI Taxonomy" id="1081108"/>
    <lineage>
        <taxon>Eukaryota</taxon>
        <taxon>Fungi</taxon>
        <taxon>Dikarya</taxon>
        <taxon>Ascomycota</taxon>
        <taxon>Pezizomycotina</taxon>
        <taxon>Sordariomycetes</taxon>
        <taxon>Hypocreomycetidae</taxon>
        <taxon>Hypocreales</taxon>
        <taxon>Cordycipitaceae</taxon>
        <taxon>Akanthomyces</taxon>
        <taxon>Cordyceps confragosa</taxon>
    </lineage>
</organism>
<accession>A0A168DTU0</accession>
<dbReference type="Proteomes" id="UP000076881">
    <property type="component" value="Unassembled WGS sequence"/>
</dbReference>
<evidence type="ECO:0000313" key="2">
    <source>
        <dbReference type="Proteomes" id="UP000076881"/>
    </source>
</evidence>
<sequence>MANDDFEVRERLEELEAVPTDERWEWIKTNDDDLVAGSADENPNPDWPAVVKLAEEMLTRIQVWPEFHFLEVGILRTKTKALREMRHPGAEKAKEIYNRKLLATPAGKAEAKERERKAVLAAAEKAAAGLDGYDTLEQLKWTENKLAEAQALTKAGKCDAALTILDGIIERFQHWPLIVDLFEANVYYEKSVAVKVLFGAHAAKEWDAKSKKTTEK</sequence>
<dbReference type="AlphaFoldDB" id="A0A168DTU0"/>
<gene>
    <name evidence="1" type="ORF">LEL_08782</name>
</gene>
<dbReference type="EMBL" id="AZHF01000007">
    <property type="protein sequence ID" value="OAA72998.1"/>
    <property type="molecule type" value="Genomic_DNA"/>
</dbReference>
<evidence type="ECO:0000313" key="1">
    <source>
        <dbReference type="EMBL" id="OAA72998.1"/>
    </source>
</evidence>
<proteinExistence type="predicted"/>
<reference evidence="1 2" key="1">
    <citation type="journal article" date="2016" name="Genome Biol. Evol.">
        <title>Divergent and convergent evolution of fungal pathogenicity.</title>
        <authorList>
            <person name="Shang Y."/>
            <person name="Xiao G."/>
            <person name="Zheng P."/>
            <person name="Cen K."/>
            <person name="Zhan S."/>
            <person name="Wang C."/>
        </authorList>
    </citation>
    <scope>NUCLEOTIDE SEQUENCE [LARGE SCALE GENOMIC DNA]</scope>
    <source>
        <strain evidence="1 2">RCEF 1005</strain>
    </source>
</reference>
<keyword evidence="2" id="KW-1185">Reference proteome</keyword>
<comment type="caution">
    <text evidence="1">The sequence shown here is derived from an EMBL/GenBank/DDBJ whole genome shotgun (WGS) entry which is preliminary data.</text>
</comment>
<name>A0A168DTU0_CORDF</name>